<keyword evidence="9" id="KW-1185">Reference proteome</keyword>
<keyword evidence="3" id="KW-0285">Flavoprotein</keyword>
<dbReference type="SUPFAM" id="SSF54373">
    <property type="entry name" value="FAD-linked reductases, C-terminal domain"/>
    <property type="match status" value="1"/>
</dbReference>
<dbReference type="AlphaFoldDB" id="A0A5C3F017"/>
<dbReference type="Gene3D" id="3.30.9.10">
    <property type="entry name" value="D-Amino Acid Oxidase, subunit A, domain 2"/>
    <property type="match status" value="1"/>
</dbReference>
<dbReference type="GO" id="GO:0003884">
    <property type="term" value="F:D-amino-acid oxidase activity"/>
    <property type="evidence" value="ECO:0007669"/>
    <property type="project" value="InterPro"/>
</dbReference>
<reference evidence="8 9" key="1">
    <citation type="submission" date="2018-03" db="EMBL/GenBank/DDBJ databases">
        <authorList>
            <person name="Guldener U."/>
        </authorList>
    </citation>
    <scope>NUCLEOTIDE SEQUENCE [LARGE SCALE GENOMIC DNA]</scope>
    <source>
        <strain evidence="8 9">DAOM196992</strain>
    </source>
</reference>
<dbReference type="Pfam" id="PF01266">
    <property type="entry name" value="DAO"/>
    <property type="match status" value="1"/>
</dbReference>
<dbReference type="EMBL" id="OOIP01000007">
    <property type="protein sequence ID" value="SPO37460.1"/>
    <property type="molecule type" value="Genomic_DNA"/>
</dbReference>
<evidence type="ECO:0000256" key="4">
    <source>
        <dbReference type="ARBA" id="ARBA00022827"/>
    </source>
</evidence>
<evidence type="ECO:0000256" key="5">
    <source>
        <dbReference type="ARBA" id="ARBA00023002"/>
    </source>
</evidence>
<dbReference type="OrthoDB" id="2015447at2759"/>
<dbReference type="GO" id="GO:0005737">
    <property type="term" value="C:cytoplasm"/>
    <property type="evidence" value="ECO:0007669"/>
    <property type="project" value="TreeGrafter"/>
</dbReference>
<dbReference type="Proteomes" id="UP000323386">
    <property type="component" value="Unassembled WGS sequence"/>
</dbReference>
<comment type="similarity">
    <text evidence="2">Belongs to the DAMOX/DASOX family.</text>
</comment>
<protein>
    <submittedName>
        <fullName evidence="8">Related to D-amino-acid oxidase</fullName>
    </submittedName>
</protein>
<feature type="binding site" evidence="6">
    <location>
        <position position="196"/>
    </location>
    <ligand>
        <name>FAD</name>
        <dbReference type="ChEBI" id="CHEBI:57692"/>
    </ligand>
</feature>
<dbReference type="PANTHER" id="PTHR11530">
    <property type="entry name" value="D-AMINO ACID OXIDASE"/>
    <property type="match status" value="1"/>
</dbReference>
<accession>A0A5C3F017</accession>
<organism evidence="8 9">
    <name type="scientific">Pseudozyma flocculosa</name>
    <dbReference type="NCBI Taxonomy" id="84751"/>
    <lineage>
        <taxon>Eukaryota</taxon>
        <taxon>Fungi</taxon>
        <taxon>Dikarya</taxon>
        <taxon>Basidiomycota</taxon>
        <taxon>Ustilaginomycotina</taxon>
        <taxon>Ustilaginomycetes</taxon>
        <taxon>Ustilaginales</taxon>
        <taxon>Ustilaginaceae</taxon>
        <taxon>Pseudozyma</taxon>
    </lineage>
</organism>
<evidence type="ECO:0000259" key="7">
    <source>
        <dbReference type="Pfam" id="PF01266"/>
    </source>
</evidence>
<feature type="domain" description="FAD dependent oxidoreductase" evidence="7">
    <location>
        <begin position="10"/>
        <end position="368"/>
    </location>
</feature>
<evidence type="ECO:0000256" key="3">
    <source>
        <dbReference type="ARBA" id="ARBA00022630"/>
    </source>
</evidence>
<evidence type="ECO:0000313" key="8">
    <source>
        <dbReference type="EMBL" id="SPO37460.1"/>
    </source>
</evidence>
<dbReference type="InterPro" id="IPR006076">
    <property type="entry name" value="FAD-dep_OxRdtase"/>
</dbReference>
<sequence length="383" mass="41657">MGSSSHAKTDITILGAGVTSLTAAYELRAAGYAVHIFARDLPSDSTSQAFASPWAGANWCTFAKTPQEQRRDHATFRRWTQLNKTLPDETMAMMDFTHFFDQREELWFRDVVFDFKEIPAIPGSQYGTSYRSFTISVPNYTAWLVSELTSASPRHIKPSGSRPLRPPVTIQRTSTVASLADAASLHPASSLIINATGLGAAALDDVRDAAVHPIRGQTLLVSVPAFTGKDSIARCVMKPGQPTLYVIPRAQSGLVILGGSFEVGSDQKSPNDAMTDRILEGCVDICPQLLWQDPQGRRRHADWKELKQKGLVGINVGLRPGREGGARVERGDKVRGRSGSAVDVIHAYGIAASGYQSSFGIAEEVAQLVEQWAHEGQARQARL</sequence>
<evidence type="ECO:0000313" key="9">
    <source>
        <dbReference type="Proteomes" id="UP000323386"/>
    </source>
</evidence>
<feature type="binding site" evidence="6">
    <location>
        <position position="245"/>
    </location>
    <ligand>
        <name>D-dopa</name>
        <dbReference type="ChEBI" id="CHEBI:149689"/>
    </ligand>
</feature>
<name>A0A5C3F017_9BASI</name>
<dbReference type="Gene3D" id="3.40.50.720">
    <property type="entry name" value="NAD(P)-binding Rossmann-like Domain"/>
    <property type="match status" value="1"/>
</dbReference>
<dbReference type="PROSITE" id="PS00677">
    <property type="entry name" value="DAO"/>
    <property type="match status" value="1"/>
</dbReference>
<dbReference type="InterPro" id="IPR006181">
    <property type="entry name" value="D-amino_acid_oxidase_CS"/>
</dbReference>
<gene>
    <name evidence="8" type="ORF">PSFLO_02934</name>
</gene>
<dbReference type="PIRSF" id="PIRSF000189">
    <property type="entry name" value="D-aa_oxidase"/>
    <property type="match status" value="1"/>
</dbReference>
<comment type="cofactor">
    <cofactor evidence="1 6">
        <name>FAD</name>
        <dbReference type="ChEBI" id="CHEBI:57692"/>
    </cofactor>
</comment>
<keyword evidence="4 6" id="KW-0274">FAD</keyword>
<dbReference type="PANTHER" id="PTHR11530:SF30">
    <property type="entry name" value="FAD DEPENDENT OXIDOREDUCTASE DOMAIN-CONTAINING PROTEIN"/>
    <property type="match status" value="1"/>
</dbReference>
<keyword evidence="5" id="KW-0560">Oxidoreductase</keyword>
<dbReference type="SUPFAM" id="SSF51971">
    <property type="entry name" value="Nucleotide-binding domain"/>
    <property type="match status" value="1"/>
</dbReference>
<evidence type="ECO:0000256" key="2">
    <source>
        <dbReference type="ARBA" id="ARBA00006730"/>
    </source>
</evidence>
<feature type="binding site" evidence="6">
    <location>
        <position position="319"/>
    </location>
    <ligand>
        <name>D-dopa</name>
        <dbReference type="ChEBI" id="CHEBI:149689"/>
    </ligand>
</feature>
<dbReference type="GO" id="GO:0019478">
    <property type="term" value="P:D-amino acid catabolic process"/>
    <property type="evidence" value="ECO:0007669"/>
    <property type="project" value="TreeGrafter"/>
</dbReference>
<evidence type="ECO:0000256" key="1">
    <source>
        <dbReference type="ARBA" id="ARBA00001974"/>
    </source>
</evidence>
<dbReference type="InterPro" id="IPR023209">
    <property type="entry name" value="DAO"/>
</dbReference>
<dbReference type="GO" id="GO:0071949">
    <property type="term" value="F:FAD binding"/>
    <property type="evidence" value="ECO:0007669"/>
    <property type="project" value="InterPro"/>
</dbReference>
<proteinExistence type="inferred from homology"/>
<evidence type="ECO:0000256" key="6">
    <source>
        <dbReference type="PIRSR" id="PIRSR000189-1"/>
    </source>
</evidence>
<feature type="binding site" evidence="6">
    <location>
        <position position="176"/>
    </location>
    <ligand>
        <name>FAD</name>
        <dbReference type="ChEBI" id="CHEBI:57692"/>
    </ligand>
</feature>